<dbReference type="Pfam" id="PF08279">
    <property type="entry name" value="HTH_11"/>
    <property type="match status" value="1"/>
</dbReference>
<proteinExistence type="predicted"/>
<dbReference type="PROSITE" id="PS51000">
    <property type="entry name" value="HTH_DEOR_2"/>
    <property type="match status" value="1"/>
</dbReference>
<dbReference type="EMBL" id="CXWC01000010">
    <property type="protein sequence ID" value="CTQ70586.1"/>
    <property type="molecule type" value="Genomic_DNA"/>
</dbReference>
<evidence type="ECO:0000313" key="5">
    <source>
        <dbReference type="Proteomes" id="UP000049983"/>
    </source>
</evidence>
<accession>A0A0M6ZZQ6</accession>
<dbReference type="STRING" id="311410.LA5095_01329"/>
<reference evidence="5" key="1">
    <citation type="submission" date="2015-07" db="EMBL/GenBank/DDBJ databases">
        <authorList>
            <person name="Rodrigo-Torres Lidia"/>
            <person name="Arahal R.David."/>
        </authorList>
    </citation>
    <scope>NUCLEOTIDE SEQUENCE [LARGE SCALE GENOMIC DNA]</scope>
    <source>
        <strain evidence="5">CECT 5096</strain>
    </source>
</reference>
<evidence type="ECO:0000256" key="2">
    <source>
        <dbReference type="ARBA" id="ARBA00023163"/>
    </source>
</evidence>
<gene>
    <name evidence="4" type="ORF">LA5096_02584</name>
</gene>
<protein>
    <submittedName>
        <fullName evidence="4">HTH domain protein</fullName>
    </submittedName>
</protein>
<dbReference type="InterPro" id="IPR013196">
    <property type="entry name" value="HTH_11"/>
</dbReference>
<keyword evidence="5" id="KW-1185">Reference proteome</keyword>
<dbReference type="PANTHER" id="PTHR34580:SF1">
    <property type="entry name" value="PROTEIN PAFC"/>
    <property type="match status" value="1"/>
</dbReference>
<dbReference type="RefSeq" id="WP_055113260.1">
    <property type="nucleotide sequence ID" value="NZ_CXWA01000001.1"/>
</dbReference>
<dbReference type="Gene3D" id="1.10.10.10">
    <property type="entry name" value="Winged helix-like DNA-binding domain superfamily/Winged helix DNA-binding domain"/>
    <property type="match status" value="1"/>
</dbReference>
<dbReference type="InterPro" id="IPR001034">
    <property type="entry name" value="DeoR_HTH"/>
</dbReference>
<dbReference type="PANTHER" id="PTHR34580">
    <property type="match status" value="1"/>
</dbReference>
<name>A0A0M6ZZQ6_9HYPH</name>
<dbReference type="GeneID" id="97669959"/>
<sequence>MRAARLLQILLVLQNRGRQTSVQLAEELEVAPRTILRDVDAMTEAGLPIVVYQGNGGGIELGFNYRTRLTGLAQDEATALGLILSAETPMVSALGLENAAKRAQAKLIESLPDKTRLEVRTATEQFSLNRNTAVDDLRVRAMSLAVRAGTKVRLRFATPDELSIHPVGLALDDTNWSVRDDVTQESIPLDDWGRVNISSIRFQRKERG</sequence>
<dbReference type="InterPro" id="IPR051534">
    <property type="entry name" value="CBASS_pafABC_assoc_protein"/>
</dbReference>
<dbReference type="GO" id="GO:0003700">
    <property type="term" value="F:DNA-binding transcription factor activity"/>
    <property type="evidence" value="ECO:0007669"/>
    <property type="project" value="InterPro"/>
</dbReference>
<evidence type="ECO:0000259" key="3">
    <source>
        <dbReference type="PROSITE" id="PS51000"/>
    </source>
</evidence>
<dbReference type="Proteomes" id="UP000049983">
    <property type="component" value="Unassembled WGS sequence"/>
</dbReference>
<feature type="domain" description="HTH deoR-type" evidence="3">
    <location>
        <begin position="2"/>
        <end position="60"/>
    </location>
</feature>
<dbReference type="InterPro" id="IPR036390">
    <property type="entry name" value="WH_DNA-bd_sf"/>
</dbReference>
<evidence type="ECO:0000256" key="1">
    <source>
        <dbReference type="ARBA" id="ARBA00023015"/>
    </source>
</evidence>
<organism evidence="4 5">
    <name type="scientific">Roseibium album</name>
    <dbReference type="NCBI Taxonomy" id="311410"/>
    <lineage>
        <taxon>Bacteria</taxon>
        <taxon>Pseudomonadati</taxon>
        <taxon>Pseudomonadota</taxon>
        <taxon>Alphaproteobacteria</taxon>
        <taxon>Hyphomicrobiales</taxon>
        <taxon>Stappiaceae</taxon>
        <taxon>Roseibium</taxon>
    </lineage>
</organism>
<dbReference type="InterPro" id="IPR036388">
    <property type="entry name" value="WH-like_DNA-bd_sf"/>
</dbReference>
<keyword evidence="1" id="KW-0805">Transcription regulation</keyword>
<dbReference type="AlphaFoldDB" id="A0A0M6ZZQ6"/>
<keyword evidence="2" id="KW-0804">Transcription</keyword>
<evidence type="ECO:0000313" key="4">
    <source>
        <dbReference type="EMBL" id="CTQ70586.1"/>
    </source>
</evidence>
<dbReference type="SUPFAM" id="SSF46785">
    <property type="entry name" value="Winged helix' DNA-binding domain"/>
    <property type="match status" value="1"/>
</dbReference>
<dbReference type="OrthoDB" id="9807255at2"/>